<dbReference type="Gene3D" id="3.30.70.890">
    <property type="entry name" value="GHMP kinase, C-terminal domain"/>
    <property type="match status" value="1"/>
</dbReference>
<dbReference type="OrthoDB" id="9809438at2"/>
<organism evidence="13 14">
    <name type="scientific">Tepidimonas fonticaldi</name>
    <dbReference type="NCBI Taxonomy" id="1101373"/>
    <lineage>
        <taxon>Bacteria</taxon>
        <taxon>Pseudomonadati</taxon>
        <taxon>Pseudomonadota</taxon>
        <taxon>Betaproteobacteria</taxon>
        <taxon>Burkholderiales</taxon>
        <taxon>Tepidimonas</taxon>
    </lineage>
</organism>
<reference evidence="13 14" key="1">
    <citation type="submission" date="2016-06" db="EMBL/GenBank/DDBJ databases">
        <title>Genome sequence of Tepidimonas fonticaldi PL17.</title>
        <authorList>
            <person name="Pinnaka A.K."/>
        </authorList>
    </citation>
    <scope>NUCLEOTIDE SEQUENCE [LARGE SCALE GENOMIC DNA]</scope>
    <source>
        <strain evidence="13 14">PL17</strain>
    </source>
</reference>
<dbReference type="Pfam" id="PF08544">
    <property type="entry name" value="GHMP_kinases_C"/>
    <property type="match status" value="1"/>
</dbReference>
<evidence type="ECO:0000256" key="2">
    <source>
        <dbReference type="ARBA" id="ARBA00012052"/>
    </source>
</evidence>
<dbReference type="UniPathway" id="UPA00056">
    <property type="reaction ID" value="UER00094"/>
</dbReference>
<evidence type="ECO:0000259" key="11">
    <source>
        <dbReference type="Pfam" id="PF00288"/>
    </source>
</evidence>
<dbReference type="PANTHER" id="PTHR43527:SF2">
    <property type="entry name" value="4-DIPHOSPHOCYTIDYL-2-C-METHYL-D-ERYTHRITOL KINASE, CHLOROPLASTIC"/>
    <property type="match status" value="1"/>
</dbReference>
<evidence type="ECO:0000313" key="13">
    <source>
        <dbReference type="EMBL" id="OBS29984.1"/>
    </source>
</evidence>
<dbReference type="HAMAP" id="MF_00061">
    <property type="entry name" value="IspE"/>
    <property type="match status" value="1"/>
</dbReference>
<keyword evidence="6 10" id="KW-0418">Kinase</keyword>
<feature type="active site" evidence="10">
    <location>
        <position position="142"/>
    </location>
</feature>
<evidence type="ECO:0000259" key="12">
    <source>
        <dbReference type="Pfam" id="PF08544"/>
    </source>
</evidence>
<evidence type="ECO:0000256" key="9">
    <source>
        <dbReference type="ARBA" id="ARBA00032554"/>
    </source>
</evidence>
<dbReference type="RefSeq" id="WP_068610370.1">
    <property type="nucleotide sequence ID" value="NZ_LZDH01000065.1"/>
</dbReference>
<dbReference type="STRING" id="1101373.A9O67_09255"/>
<keyword evidence="7 10" id="KW-0067">ATP-binding</keyword>
<keyword evidence="5 10" id="KW-0547">Nucleotide-binding</keyword>
<sequence length="298" mass="32062">MQRLLDVPAPAKINLFLHVTGRRADGYHELQSVFRLVDWADTLHLEARRDGRLSREDLRPAGDASPPLPEDDLCLRAARALQAASGCPLGAHIVLDKRIPQQAGLGGGSSDAASTLMALNRLWGLDWPRDALIRLGTRLGADVPFFLGGRNAWVEGIGDRLTPVDLPTARYAIVKPAAGTATAAIYTASDLERATPLAIMRDFVAGIAADPIRPWGRNDLQPVAMRLCPDVAAALERLTRLGLQPRMTGSGSAVFAVLPGDAEAAAVQTADWPNGWQIRICHGLPEHPLVGWQKDAII</sequence>
<dbReference type="InterPro" id="IPR004424">
    <property type="entry name" value="IspE"/>
</dbReference>
<evidence type="ECO:0000256" key="4">
    <source>
        <dbReference type="ARBA" id="ARBA00022679"/>
    </source>
</evidence>
<evidence type="ECO:0000256" key="3">
    <source>
        <dbReference type="ARBA" id="ARBA00017473"/>
    </source>
</evidence>
<dbReference type="Pfam" id="PF00288">
    <property type="entry name" value="GHMP_kinases_N"/>
    <property type="match status" value="1"/>
</dbReference>
<feature type="domain" description="GHMP kinase N-terminal" evidence="11">
    <location>
        <begin position="73"/>
        <end position="149"/>
    </location>
</feature>
<evidence type="ECO:0000256" key="1">
    <source>
        <dbReference type="ARBA" id="ARBA00009684"/>
    </source>
</evidence>
<dbReference type="GO" id="GO:0050515">
    <property type="term" value="F:4-(cytidine 5'-diphospho)-2-C-methyl-D-erythritol kinase activity"/>
    <property type="evidence" value="ECO:0007669"/>
    <property type="project" value="UniProtKB-UniRule"/>
</dbReference>
<dbReference type="InterPro" id="IPR006204">
    <property type="entry name" value="GHMP_kinase_N_dom"/>
</dbReference>
<dbReference type="Gene3D" id="3.30.230.10">
    <property type="match status" value="1"/>
</dbReference>
<evidence type="ECO:0000256" key="10">
    <source>
        <dbReference type="HAMAP-Rule" id="MF_00061"/>
    </source>
</evidence>
<dbReference type="NCBIfam" id="TIGR00154">
    <property type="entry name" value="ispE"/>
    <property type="match status" value="1"/>
</dbReference>
<comment type="catalytic activity">
    <reaction evidence="10">
        <text>4-CDP-2-C-methyl-D-erythritol + ATP = 4-CDP-2-C-methyl-D-erythritol 2-phosphate + ADP + H(+)</text>
        <dbReference type="Rhea" id="RHEA:18437"/>
        <dbReference type="ChEBI" id="CHEBI:15378"/>
        <dbReference type="ChEBI" id="CHEBI:30616"/>
        <dbReference type="ChEBI" id="CHEBI:57823"/>
        <dbReference type="ChEBI" id="CHEBI:57919"/>
        <dbReference type="ChEBI" id="CHEBI:456216"/>
        <dbReference type="EC" id="2.7.1.148"/>
    </reaction>
</comment>
<comment type="function">
    <text evidence="10">Catalyzes the phosphorylation of the position 2 hydroxy group of 4-diphosphocytidyl-2C-methyl-D-erythritol.</text>
</comment>
<evidence type="ECO:0000256" key="6">
    <source>
        <dbReference type="ARBA" id="ARBA00022777"/>
    </source>
</evidence>
<comment type="pathway">
    <text evidence="10">Isoprenoid biosynthesis; isopentenyl diphosphate biosynthesis via DXP pathway; isopentenyl diphosphate from 1-deoxy-D-xylulose 5-phosphate: step 3/6.</text>
</comment>
<dbReference type="InterPro" id="IPR036554">
    <property type="entry name" value="GHMP_kinase_C_sf"/>
</dbReference>
<name>A0A1A6DT80_9BURK</name>
<dbReference type="PIRSF" id="PIRSF010376">
    <property type="entry name" value="IspE"/>
    <property type="match status" value="1"/>
</dbReference>
<dbReference type="InterPro" id="IPR014721">
    <property type="entry name" value="Ribsml_uS5_D2-typ_fold_subgr"/>
</dbReference>
<evidence type="ECO:0000256" key="7">
    <source>
        <dbReference type="ARBA" id="ARBA00022840"/>
    </source>
</evidence>
<proteinExistence type="inferred from homology"/>
<dbReference type="GO" id="GO:0005524">
    <property type="term" value="F:ATP binding"/>
    <property type="evidence" value="ECO:0007669"/>
    <property type="project" value="UniProtKB-UniRule"/>
</dbReference>
<keyword evidence="8 10" id="KW-0414">Isoprene biosynthesis</keyword>
<dbReference type="Proteomes" id="UP000091969">
    <property type="component" value="Unassembled WGS sequence"/>
</dbReference>
<keyword evidence="4 10" id="KW-0808">Transferase</keyword>
<protein>
    <recommendedName>
        <fullName evidence="3 10">4-diphosphocytidyl-2-C-methyl-D-erythritol kinase</fullName>
        <shortName evidence="10">CMK</shortName>
        <ecNumber evidence="2 10">2.7.1.148</ecNumber>
    </recommendedName>
    <alternativeName>
        <fullName evidence="9 10">4-(cytidine-5'-diphospho)-2-C-methyl-D-erythritol kinase</fullName>
    </alternativeName>
</protein>
<feature type="active site" evidence="10">
    <location>
        <position position="12"/>
    </location>
</feature>
<dbReference type="GO" id="GO:0016114">
    <property type="term" value="P:terpenoid biosynthetic process"/>
    <property type="evidence" value="ECO:0007669"/>
    <property type="project" value="UniProtKB-UniRule"/>
</dbReference>
<dbReference type="SUPFAM" id="SSF54211">
    <property type="entry name" value="Ribosomal protein S5 domain 2-like"/>
    <property type="match status" value="1"/>
</dbReference>
<accession>A0A1A6DT80</accession>
<evidence type="ECO:0000256" key="5">
    <source>
        <dbReference type="ARBA" id="ARBA00022741"/>
    </source>
</evidence>
<feature type="domain" description="GHMP kinase C-terminal" evidence="12">
    <location>
        <begin position="218"/>
        <end position="268"/>
    </location>
</feature>
<dbReference type="InterPro" id="IPR020568">
    <property type="entry name" value="Ribosomal_Su5_D2-typ_SF"/>
</dbReference>
<feature type="binding site" evidence="10">
    <location>
        <begin position="100"/>
        <end position="110"/>
    </location>
    <ligand>
        <name>ATP</name>
        <dbReference type="ChEBI" id="CHEBI:30616"/>
    </ligand>
</feature>
<dbReference type="EMBL" id="LZDH01000065">
    <property type="protein sequence ID" value="OBS29984.1"/>
    <property type="molecule type" value="Genomic_DNA"/>
</dbReference>
<gene>
    <name evidence="10" type="primary">ispE</name>
    <name evidence="13" type="ORF">A9O67_09255</name>
</gene>
<dbReference type="AlphaFoldDB" id="A0A1A6DT80"/>
<evidence type="ECO:0000256" key="8">
    <source>
        <dbReference type="ARBA" id="ARBA00023229"/>
    </source>
</evidence>
<dbReference type="PANTHER" id="PTHR43527">
    <property type="entry name" value="4-DIPHOSPHOCYTIDYL-2-C-METHYL-D-ERYTHRITOL KINASE, CHLOROPLASTIC"/>
    <property type="match status" value="1"/>
</dbReference>
<dbReference type="InterPro" id="IPR013750">
    <property type="entry name" value="GHMP_kinase_C_dom"/>
</dbReference>
<comment type="caution">
    <text evidence="13">The sequence shown here is derived from an EMBL/GenBank/DDBJ whole genome shotgun (WGS) entry which is preliminary data.</text>
</comment>
<evidence type="ECO:0000313" key="14">
    <source>
        <dbReference type="Proteomes" id="UP000091969"/>
    </source>
</evidence>
<keyword evidence="14" id="KW-1185">Reference proteome</keyword>
<dbReference type="SUPFAM" id="SSF55060">
    <property type="entry name" value="GHMP Kinase, C-terminal domain"/>
    <property type="match status" value="1"/>
</dbReference>
<comment type="similarity">
    <text evidence="1 10">Belongs to the GHMP kinase family. IspE subfamily.</text>
</comment>
<dbReference type="EC" id="2.7.1.148" evidence="2 10"/>
<dbReference type="GO" id="GO:0019288">
    <property type="term" value="P:isopentenyl diphosphate biosynthetic process, methylerythritol 4-phosphate pathway"/>
    <property type="evidence" value="ECO:0007669"/>
    <property type="project" value="UniProtKB-UniRule"/>
</dbReference>